<dbReference type="GO" id="GO:0003887">
    <property type="term" value="F:DNA-directed DNA polymerase activity"/>
    <property type="evidence" value="ECO:0007669"/>
    <property type="project" value="TreeGrafter"/>
</dbReference>
<dbReference type="AlphaFoldDB" id="A0A259TXU1"/>
<dbReference type="Proteomes" id="UP000216446">
    <property type="component" value="Unassembled WGS sequence"/>
</dbReference>
<proteinExistence type="predicted"/>
<feature type="domain" description="UmuC" evidence="1">
    <location>
        <begin position="25"/>
        <end position="98"/>
    </location>
</feature>
<sequence length="98" mass="10481">MTDVTETRAAPTMVRASGARPRRLIALVDCSAFYCSCERVFDPSLGGVPVAVLSNNDGCIIARSQEVKDLGVPMGAPFFKHKAELADAGVRVFSSNYT</sequence>
<dbReference type="InterPro" id="IPR001126">
    <property type="entry name" value="UmuC"/>
</dbReference>
<reference evidence="2 3" key="1">
    <citation type="submission" date="2016-11" db="EMBL/GenBank/DDBJ databases">
        <title>Study of marine rhodopsin-containing bacteria.</title>
        <authorList>
            <person name="Yoshizawa S."/>
            <person name="Kumagai Y."/>
            <person name="Kogure K."/>
        </authorList>
    </citation>
    <scope>NUCLEOTIDE SEQUENCE [LARGE SCALE GENOMIC DNA]</scope>
    <source>
        <strain evidence="2 3">SG-29</strain>
    </source>
</reference>
<comment type="caution">
    <text evidence="2">The sequence shown here is derived from an EMBL/GenBank/DDBJ whole genome shotgun (WGS) entry which is preliminary data.</text>
</comment>
<dbReference type="RefSeq" id="WP_281253134.1">
    <property type="nucleotide sequence ID" value="NZ_MQWB01000001.1"/>
</dbReference>
<dbReference type="GO" id="GO:0009432">
    <property type="term" value="P:SOS response"/>
    <property type="evidence" value="ECO:0007669"/>
    <property type="project" value="TreeGrafter"/>
</dbReference>
<gene>
    <name evidence="2" type="ORF">BSZ36_05035</name>
</gene>
<protein>
    <recommendedName>
        <fullName evidence="1">UmuC domain-containing protein</fullName>
    </recommendedName>
</protein>
<dbReference type="InParanoid" id="A0A259TXU1"/>
<dbReference type="InterPro" id="IPR050116">
    <property type="entry name" value="DNA_polymerase-Y"/>
</dbReference>
<evidence type="ECO:0000313" key="3">
    <source>
        <dbReference type="Proteomes" id="UP000216446"/>
    </source>
</evidence>
<evidence type="ECO:0000313" key="2">
    <source>
        <dbReference type="EMBL" id="OZC02394.1"/>
    </source>
</evidence>
<dbReference type="PROSITE" id="PS50173">
    <property type="entry name" value="UMUC"/>
    <property type="match status" value="1"/>
</dbReference>
<evidence type="ECO:0000259" key="1">
    <source>
        <dbReference type="PROSITE" id="PS50173"/>
    </source>
</evidence>
<accession>A0A259TXU1</accession>
<dbReference type="SUPFAM" id="SSF56672">
    <property type="entry name" value="DNA/RNA polymerases"/>
    <property type="match status" value="1"/>
</dbReference>
<dbReference type="PANTHER" id="PTHR11076:SF34">
    <property type="entry name" value="PROTEIN UMUC"/>
    <property type="match status" value="1"/>
</dbReference>
<dbReference type="Gene3D" id="3.40.1170.60">
    <property type="match status" value="1"/>
</dbReference>
<organism evidence="2 3">
    <name type="scientific">Rubricoccus marinus</name>
    <dbReference type="NCBI Taxonomy" id="716817"/>
    <lineage>
        <taxon>Bacteria</taxon>
        <taxon>Pseudomonadati</taxon>
        <taxon>Rhodothermota</taxon>
        <taxon>Rhodothermia</taxon>
        <taxon>Rhodothermales</taxon>
        <taxon>Rubricoccaceae</taxon>
        <taxon>Rubricoccus</taxon>
    </lineage>
</organism>
<keyword evidence="3" id="KW-1185">Reference proteome</keyword>
<name>A0A259TXU1_9BACT</name>
<dbReference type="InterPro" id="IPR043502">
    <property type="entry name" value="DNA/RNA_pol_sf"/>
</dbReference>
<dbReference type="Pfam" id="PF00817">
    <property type="entry name" value="IMS"/>
    <property type="match status" value="1"/>
</dbReference>
<dbReference type="EMBL" id="MQWB01000001">
    <property type="protein sequence ID" value="OZC02394.1"/>
    <property type="molecule type" value="Genomic_DNA"/>
</dbReference>
<dbReference type="PANTHER" id="PTHR11076">
    <property type="entry name" value="DNA REPAIR POLYMERASE UMUC / TRANSFERASE FAMILY MEMBER"/>
    <property type="match status" value="1"/>
</dbReference>
<dbReference type="GO" id="GO:0006281">
    <property type="term" value="P:DNA repair"/>
    <property type="evidence" value="ECO:0007669"/>
    <property type="project" value="InterPro"/>
</dbReference>
<dbReference type="GO" id="GO:0042276">
    <property type="term" value="P:error-prone translesion synthesis"/>
    <property type="evidence" value="ECO:0007669"/>
    <property type="project" value="TreeGrafter"/>
</dbReference>
<dbReference type="GO" id="GO:0005829">
    <property type="term" value="C:cytosol"/>
    <property type="evidence" value="ECO:0007669"/>
    <property type="project" value="TreeGrafter"/>
</dbReference>